<dbReference type="EMBL" id="CP036498">
    <property type="protein sequence ID" value="QUS37818.1"/>
    <property type="molecule type" value="Genomic_DNA"/>
</dbReference>
<reference evidence="2 3" key="1">
    <citation type="submission" date="2019-02" db="EMBL/GenBank/DDBJ databases">
        <title>Emended description of the genus Rhodopseudomonas and description of Rhodopseudomonas albus sp. nov., a non-phototrophic, heavy-metal-tolerant bacterium isolated from garden soil.</title>
        <authorList>
            <person name="Bao Z."/>
            <person name="Cao W.W."/>
            <person name="Sato Y."/>
            <person name="Nishizawa T."/>
            <person name="Zhao J."/>
            <person name="Guo Y."/>
            <person name="Ohta H."/>
        </authorList>
    </citation>
    <scope>NUCLEOTIDE SEQUENCE [LARGE SCALE GENOMIC DNA]</scope>
    <source>
        <strain evidence="2 3">SK50-23</strain>
    </source>
</reference>
<keyword evidence="1" id="KW-0472">Membrane</keyword>
<dbReference type="Proteomes" id="UP000682843">
    <property type="component" value="Chromosome"/>
</dbReference>
<name>A0ABX8A5R8_9BRAD</name>
<gene>
    <name evidence="2" type="ORF">RPMA_02265</name>
</gene>
<feature type="transmembrane region" description="Helical" evidence="1">
    <location>
        <begin position="12"/>
        <end position="31"/>
    </location>
</feature>
<keyword evidence="1" id="KW-0812">Transmembrane</keyword>
<dbReference type="RefSeq" id="WP_211911351.1">
    <property type="nucleotide sequence ID" value="NZ_CP036498.1"/>
</dbReference>
<evidence type="ECO:0000313" key="2">
    <source>
        <dbReference type="EMBL" id="QUS37818.1"/>
    </source>
</evidence>
<evidence type="ECO:0000313" key="3">
    <source>
        <dbReference type="Proteomes" id="UP000682843"/>
    </source>
</evidence>
<feature type="transmembrane region" description="Helical" evidence="1">
    <location>
        <begin position="62"/>
        <end position="84"/>
    </location>
</feature>
<keyword evidence="3" id="KW-1185">Reference proteome</keyword>
<sequence length="170" mass="19171">MAIPYKPGATVIAFGHTVFAIVVGFSAIFLLEASLALEPPSLIAQWRRYVATLWQALADLRYRHLTIAPMIYVALLPFLTALAMSRSAERNNLWSACRCLIIAGLSAAAGLILYFGILRGLIYFTPYRVTVMARLVIFWHWFLIVLWTTLTVPLLLVTNALLKPRREHRS</sequence>
<keyword evidence="1" id="KW-1133">Transmembrane helix</keyword>
<feature type="transmembrane region" description="Helical" evidence="1">
    <location>
        <begin position="96"/>
        <end position="117"/>
    </location>
</feature>
<protein>
    <submittedName>
        <fullName evidence="2">Uncharacterized protein</fullName>
    </submittedName>
</protein>
<evidence type="ECO:0000256" key="1">
    <source>
        <dbReference type="SAM" id="Phobius"/>
    </source>
</evidence>
<feature type="transmembrane region" description="Helical" evidence="1">
    <location>
        <begin position="137"/>
        <end position="162"/>
    </location>
</feature>
<proteinExistence type="predicted"/>
<organism evidence="2 3">
    <name type="scientific">Tardiphaga alba</name>
    <dbReference type="NCBI Taxonomy" id="340268"/>
    <lineage>
        <taxon>Bacteria</taxon>
        <taxon>Pseudomonadati</taxon>
        <taxon>Pseudomonadota</taxon>
        <taxon>Alphaproteobacteria</taxon>
        <taxon>Hyphomicrobiales</taxon>
        <taxon>Nitrobacteraceae</taxon>
        <taxon>Tardiphaga</taxon>
    </lineage>
</organism>
<accession>A0ABX8A5R8</accession>